<gene>
    <name evidence="1" type="ORF">EPIR_1752</name>
</gene>
<name>V5Z713_9GAMM</name>
<dbReference type="AlphaFoldDB" id="V5Z713"/>
<reference evidence="1 2" key="1">
    <citation type="journal article" date="2013" name="Syst. Appl. Microbiol.">
        <title>Phylogenetic position and virulence apparatus of the pear flower necrosis pathogen Erwinia piriflorinigrans CFBP 5888T as assessed by comparative genomics.</title>
        <authorList>
            <person name="Smits T.H."/>
            <person name="Rezzonico F."/>
            <person name="Lopez M.M."/>
            <person name="Blom J."/>
            <person name="Goesmann A."/>
            <person name="Frey J.E."/>
            <person name="Duffy B."/>
        </authorList>
    </citation>
    <scope>NUCLEOTIDE SEQUENCE [LARGE SCALE GENOMIC DNA]</scope>
    <source>
        <strain evidence="2">CFBP5888</strain>
    </source>
</reference>
<accession>V5Z713</accession>
<protein>
    <submittedName>
        <fullName evidence="1">Uncharacterized protein</fullName>
    </submittedName>
</protein>
<comment type="caution">
    <text evidence="1">The sequence shown here is derived from an EMBL/GenBank/DDBJ whole genome shotgun (WGS) entry which is preliminary data.</text>
</comment>
<proteinExistence type="predicted"/>
<dbReference type="EMBL" id="CAHS01000015">
    <property type="protein sequence ID" value="CCG87117.1"/>
    <property type="molecule type" value="Genomic_DNA"/>
</dbReference>
<evidence type="ECO:0000313" key="1">
    <source>
        <dbReference type="EMBL" id="CCG87117.1"/>
    </source>
</evidence>
<keyword evidence="2" id="KW-1185">Reference proteome</keyword>
<sequence>MVLFTLVYGFFASINLSGAIYADYPSILMKNSGVYSEWKS</sequence>
<dbReference type="Proteomes" id="UP000018217">
    <property type="component" value="Unassembled WGS sequence"/>
</dbReference>
<evidence type="ECO:0000313" key="2">
    <source>
        <dbReference type="Proteomes" id="UP000018217"/>
    </source>
</evidence>
<organism evidence="1 2">
    <name type="scientific">Erwinia piriflorinigrans CFBP 5888</name>
    <dbReference type="NCBI Taxonomy" id="1161919"/>
    <lineage>
        <taxon>Bacteria</taxon>
        <taxon>Pseudomonadati</taxon>
        <taxon>Pseudomonadota</taxon>
        <taxon>Gammaproteobacteria</taxon>
        <taxon>Enterobacterales</taxon>
        <taxon>Erwiniaceae</taxon>
        <taxon>Erwinia</taxon>
    </lineage>
</organism>